<dbReference type="Pfam" id="PF02635">
    <property type="entry name" value="DsrE"/>
    <property type="match status" value="1"/>
</dbReference>
<dbReference type="PANTHER" id="PTHR37691">
    <property type="entry name" value="BLR3518 PROTEIN"/>
    <property type="match status" value="1"/>
</dbReference>
<reference evidence="1" key="1">
    <citation type="journal article" date="2014" name="Int. J. Syst. Evol. Microbiol.">
        <title>Complete genome sequence of Corynebacterium casei LMG S-19264T (=DSM 44701T), isolated from a smear-ripened cheese.</title>
        <authorList>
            <consortium name="US DOE Joint Genome Institute (JGI-PGF)"/>
            <person name="Walter F."/>
            <person name="Albersmeier A."/>
            <person name="Kalinowski J."/>
            <person name="Ruckert C."/>
        </authorList>
    </citation>
    <scope>NUCLEOTIDE SEQUENCE</scope>
    <source>
        <strain evidence="1">JCM 10088</strain>
    </source>
</reference>
<proteinExistence type="predicted"/>
<sequence>MRKENMVHRVIIQVSDLDKVDGALVSCRNLLDDMPDAEVEVVFHQSAIEAVRRGTPREGSVMDLMSRGARIVACKNSMRTRNMGEEELIAGVSIVKAGVGEIVRRQAEGWIYLRL</sequence>
<protein>
    <submittedName>
        <fullName evidence="1">Sulfur reductase DrsE</fullName>
    </submittedName>
</protein>
<dbReference type="Gene3D" id="3.40.1260.10">
    <property type="entry name" value="DsrEFH-like"/>
    <property type="match status" value="1"/>
</dbReference>
<dbReference type="InterPro" id="IPR003787">
    <property type="entry name" value="Sulphur_relay_DsrE/F-like"/>
</dbReference>
<dbReference type="InterPro" id="IPR027396">
    <property type="entry name" value="DsrEFH-like"/>
</dbReference>
<reference evidence="1" key="2">
    <citation type="submission" date="2020-09" db="EMBL/GenBank/DDBJ databases">
        <authorList>
            <person name="Sun Q."/>
            <person name="Ohkuma M."/>
        </authorList>
    </citation>
    <scope>NUCLEOTIDE SEQUENCE</scope>
    <source>
        <strain evidence="1">JCM 10088</strain>
    </source>
</reference>
<evidence type="ECO:0000313" key="2">
    <source>
        <dbReference type="Proteomes" id="UP000610960"/>
    </source>
</evidence>
<name>A0A830GSK4_9CREN</name>
<comment type="caution">
    <text evidence="1">The sequence shown here is derived from an EMBL/GenBank/DDBJ whole genome shotgun (WGS) entry which is preliminary data.</text>
</comment>
<organism evidence="1 2">
    <name type="scientific">Thermocladium modestius</name>
    <dbReference type="NCBI Taxonomy" id="62609"/>
    <lineage>
        <taxon>Archaea</taxon>
        <taxon>Thermoproteota</taxon>
        <taxon>Thermoprotei</taxon>
        <taxon>Thermoproteales</taxon>
        <taxon>Thermoproteaceae</taxon>
        <taxon>Thermocladium</taxon>
    </lineage>
</organism>
<dbReference type="SUPFAM" id="SSF75169">
    <property type="entry name" value="DsrEFH-like"/>
    <property type="match status" value="1"/>
</dbReference>
<evidence type="ECO:0000313" key="1">
    <source>
        <dbReference type="EMBL" id="GGP19207.1"/>
    </source>
</evidence>
<dbReference type="PANTHER" id="PTHR37691:SF1">
    <property type="entry name" value="BLR3518 PROTEIN"/>
    <property type="match status" value="1"/>
</dbReference>
<gene>
    <name evidence="1" type="ORF">GCM10007981_01960</name>
</gene>
<dbReference type="EMBL" id="BMNL01000001">
    <property type="protein sequence ID" value="GGP19207.1"/>
    <property type="molecule type" value="Genomic_DNA"/>
</dbReference>
<keyword evidence="2" id="KW-1185">Reference proteome</keyword>
<dbReference type="AlphaFoldDB" id="A0A830GSK4"/>
<dbReference type="Proteomes" id="UP000610960">
    <property type="component" value="Unassembled WGS sequence"/>
</dbReference>
<accession>A0A830GSK4</accession>